<name>A0AA97FJC1_9MICO</name>
<evidence type="ECO:0000313" key="1">
    <source>
        <dbReference type="EMBL" id="WOF23808.1"/>
    </source>
</evidence>
<dbReference type="Proteomes" id="UP001305498">
    <property type="component" value="Chromosome"/>
</dbReference>
<proteinExistence type="predicted"/>
<sequence length="99" mass="11065">MSQQVIDFLNDLPDASEGHEVSEFGVYFDNQEVTVRVIDRGADSGHIRYTVEAWLSASTHLPPWERGNGYSSGNAAPTLELALHEVHWNAIRNEALKDD</sequence>
<accession>A0AA97FJC1</accession>
<keyword evidence="2" id="KW-1185">Reference proteome</keyword>
<reference evidence="1 2" key="1">
    <citation type="submission" date="2023-02" db="EMBL/GenBank/DDBJ databases">
        <title>Microbacterium betulae sp. nov., isolated from birch wood.</title>
        <authorList>
            <person name="Pasciak M."/>
            <person name="Pawlik K.J."/>
            <person name="Martynowski D."/>
            <person name="Laczmanski L."/>
            <person name="Ciekot J."/>
            <person name="Szponar B."/>
            <person name="Wojcik-Fatla A."/>
            <person name="Mackiewicz B."/>
            <person name="Farian E."/>
            <person name="Cholewa G."/>
            <person name="Cholewa A."/>
            <person name="Dutkiewicz J."/>
        </authorList>
    </citation>
    <scope>NUCLEOTIDE SEQUENCE [LARGE SCALE GENOMIC DNA]</scope>
    <source>
        <strain evidence="1 2">AB</strain>
    </source>
</reference>
<dbReference type="EMBL" id="CP118157">
    <property type="protein sequence ID" value="WOF23808.1"/>
    <property type="molecule type" value="Genomic_DNA"/>
</dbReference>
<dbReference type="KEGG" id="mbet:N8K70_03770"/>
<evidence type="ECO:0000313" key="2">
    <source>
        <dbReference type="Proteomes" id="UP001305498"/>
    </source>
</evidence>
<organism evidence="1 2">
    <name type="scientific">Microbacterium betulae</name>
    <dbReference type="NCBI Taxonomy" id="2981139"/>
    <lineage>
        <taxon>Bacteria</taxon>
        <taxon>Bacillati</taxon>
        <taxon>Actinomycetota</taxon>
        <taxon>Actinomycetes</taxon>
        <taxon>Micrococcales</taxon>
        <taxon>Microbacteriaceae</taxon>
        <taxon>Microbacterium</taxon>
    </lineage>
</organism>
<protein>
    <submittedName>
        <fullName evidence="1">Uncharacterized protein</fullName>
    </submittedName>
</protein>
<dbReference type="RefSeq" id="WP_317140279.1">
    <property type="nucleotide sequence ID" value="NZ_CP118157.1"/>
</dbReference>
<gene>
    <name evidence="1" type="ORF">N8K70_03770</name>
</gene>
<dbReference type="AlphaFoldDB" id="A0AA97FJC1"/>